<keyword evidence="2" id="KW-0677">Repeat</keyword>
<dbReference type="PANTHER" id="PTHR45712:SF20">
    <property type="entry name" value="PODOCAN"/>
    <property type="match status" value="1"/>
</dbReference>
<dbReference type="GO" id="GO:0005615">
    <property type="term" value="C:extracellular space"/>
    <property type="evidence" value="ECO:0007669"/>
    <property type="project" value="TreeGrafter"/>
</dbReference>
<dbReference type="SMART" id="SM00368">
    <property type="entry name" value="LRR_RI"/>
    <property type="match status" value="5"/>
</dbReference>
<feature type="signal peptide" evidence="4">
    <location>
        <begin position="1"/>
        <end position="26"/>
    </location>
</feature>
<protein>
    <submittedName>
        <fullName evidence="5">Podocan like 1</fullName>
    </submittedName>
</protein>
<dbReference type="SMART" id="SM00369">
    <property type="entry name" value="LRR_TYP"/>
    <property type="match status" value="13"/>
</dbReference>
<dbReference type="InterPro" id="IPR032675">
    <property type="entry name" value="LRR_dom_sf"/>
</dbReference>
<dbReference type="Ensembl" id="ENSEBUT00000020199.1">
    <property type="protein sequence ID" value="ENSEBUP00000019623.1"/>
    <property type="gene ID" value="ENSEBUG00000012175.1"/>
</dbReference>
<feature type="compositionally biased region" description="Basic and acidic residues" evidence="3">
    <location>
        <begin position="558"/>
        <end position="568"/>
    </location>
</feature>
<dbReference type="Gene3D" id="3.80.10.10">
    <property type="entry name" value="Ribonuclease Inhibitor"/>
    <property type="match status" value="4"/>
</dbReference>
<dbReference type="InterPro" id="IPR003591">
    <property type="entry name" value="Leu-rich_rpt_typical-subtyp"/>
</dbReference>
<keyword evidence="1" id="KW-0433">Leucine-rich repeat</keyword>
<dbReference type="GeneTree" id="ENSGT00940000162059"/>
<keyword evidence="4" id="KW-0732">Signal</keyword>
<dbReference type="PROSITE" id="PS51450">
    <property type="entry name" value="LRR"/>
    <property type="match status" value="4"/>
</dbReference>
<dbReference type="Ensembl" id="ENSEBUT00000020253.1">
    <property type="protein sequence ID" value="ENSEBUP00000019677.1"/>
    <property type="gene ID" value="ENSEBUG00000012175.1"/>
</dbReference>
<organism evidence="5 6">
    <name type="scientific">Eptatretus burgeri</name>
    <name type="common">Inshore hagfish</name>
    <dbReference type="NCBI Taxonomy" id="7764"/>
    <lineage>
        <taxon>Eukaryota</taxon>
        <taxon>Metazoa</taxon>
        <taxon>Chordata</taxon>
        <taxon>Craniata</taxon>
        <taxon>Vertebrata</taxon>
        <taxon>Cyclostomata</taxon>
        <taxon>Myxini</taxon>
        <taxon>Myxiniformes</taxon>
        <taxon>Myxinidae</taxon>
        <taxon>Eptatretinae</taxon>
        <taxon>Eptatretus</taxon>
    </lineage>
</organism>
<dbReference type="Proteomes" id="UP000694388">
    <property type="component" value="Unplaced"/>
</dbReference>
<dbReference type="Pfam" id="PF13855">
    <property type="entry name" value="LRR_8"/>
    <property type="match status" value="7"/>
</dbReference>
<dbReference type="InterPro" id="IPR001611">
    <property type="entry name" value="Leu-rich_rpt"/>
</dbReference>
<evidence type="ECO:0000313" key="5">
    <source>
        <dbReference type="Ensembl" id="ENSEBUP00000019623.1"/>
    </source>
</evidence>
<dbReference type="SUPFAM" id="SSF52058">
    <property type="entry name" value="L domain-like"/>
    <property type="match status" value="2"/>
</dbReference>
<dbReference type="AlphaFoldDB" id="A0A8C4QRT0"/>
<evidence type="ECO:0000256" key="2">
    <source>
        <dbReference type="ARBA" id="ARBA00022737"/>
    </source>
</evidence>
<dbReference type="PRINTS" id="PR00019">
    <property type="entry name" value="LEURICHRPT"/>
</dbReference>
<dbReference type="FunFam" id="3.80.10.10:FF:001164">
    <property type="entry name" value="GH01279p"/>
    <property type="match status" value="1"/>
</dbReference>
<evidence type="ECO:0000256" key="4">
    <source>
        <dbReference type="SAM" id="SignalP"/>
    </source>
</evidence>
<name>A0A8C4QRT0_EPTBU</name>
<keyword evidence="6" id="KW-1185">Reference proteome</keyword>
<accession>A0A8C4QRT0</accession>
<dbReference type="SMART" id="SM00365">
    <property type="entry name" value="LRR_SD22"/>
    <property type="match status" value="8"/>
</dbReference>
<dbReference type="OMA" id="CAADSDF"/>
<evidence type="ECO:0000256" key="3">
    <source>
        <dbReference type="SAM" id="MobiDB-lite"/>
    </source>
</evidence>
<proteinExistence type="predicted"/>
<dbReference type="InterPro" id="IPR050333">
    <property type="entry name" value="SLRP"/>
</dbReference>
<dbReference type="PANTHER" id="PTHR45712">
    <property type="entry name" value="AGAP008170-PA"/>
    <property type="match status" value="1"/>
</dbReference>
<feature type="chain" id="PRO_5044680545" evidence="4">
    <location>
        <begin position="27"/>
        <end position="582"/>
    </location>
</feature>
<dbReference type="Ensembl" id="ENSEBUT00000020177.1">
    <property type="protein sequence ID" value="ENSEBUP00000019601.1"/>
    <property type="gene ID" value="ENSEBUG00000012175.1"/>
</dbReference>
<sequence>MMNNFGSILPLLCFLMYFMPGHLVVAPPPPPPSAHPSRTICMSGCLCIADGTVDCIGKKIDTFPSGLPNTIHHLSLQNNMIEEIPSLELSRLSELQTLNLQNNLINSNGLAGDSFKSLSNLEYLYLANNRLIVAPQYLPESLISIDLAANQIARIPAPAFKKKPALRSLYLHNNKLTDAGIPAGMLESSNNLEVLILSSNLLQTVPQGLPSSVYRLHLQNNQLKRLPSGVFENMNFLRELYLQNNNLTNDKLENKALWGAQHLEFLDLSRNQFVHVPQDLPSSLVVLHLERNHLVRADARGLGRLTALEYLVLNHNRLSTQGLGAAGLRRMKQLHTLHLHSNRLRKVPYGLPQGLRALMLLHNQINEVRSTDFESSPNITDLNLSFNILKSNRVHPKAFSSLTNLLNLDLSGNRFTELPTGLPESLQVVKMEMNRLKAIRDDQLAAFGTLKELYLATNLLSSSSLGTRAWNGLHSLQILDLSHNSLTEIPAKLPPSLEYLHLEDNDINHIPNTAFQQTLNLKGIYMRYNRLRAGSISDKVFEGLTQLQALDFTGNPGWDKEQKDKKSNNEGNESTTEHMHTG</sequence>
<dbReference type="Ensembl" id="ENSEBUT00000020225.1">
    <property type="protein sequence ID" value="ENSEBUP00000019649.1"/>
    <property type="gene ID" value="ENSEBUG00000012175.1"/>
</dbReference>
<feature type="region of interest" description="Disordered" evidence="3">
    <location>
        <begin position="553"/>
        <end position="582"/>
    </location>
</feature>
<evidence type="ECO:0000313" key="6">
    <source>
        <dbReference type="Proteomes" id="UP000694388"/>
    </source>
</evidence>
<reference evidence="5" key="1">
    <citation type="submission" date="2025-05" db="UniProtKB">
        <authorList>
            <consortium name="Ensembl"/>
        </authorList>
    </citation>
    <scope>IDENTIFICATION</scope>
</reference>
<evidence type="ECO:0000256" key="1">
    <source>
        <dbReference type="ARBA" id="ARBA00022614"/>
    </source>
</evidence>
<dbReference type="SMART" id="SM00364">
    <property type="entry name" value="LRR_BAC"/>
    <property type="match status" value="9"/>
</dbReference>